<proteinExistence type="predicted"/>
<dbReference type="EMBL" id="LGST01000004">
    <property type="protein sequence ID" value="KNE02275.1"/>
    <property type="molecule type" value="Genomic_DNA"/>
</dbReference>
<evidence type="ECO:0000313" key="2">
    <source>
        <dbReference type="Proteomes" id="UP000037122"/>
    </source>
</evidence>
<protein>
    <submittedName>
        <fullName evidence="1">Uncharacterized protein</fullName>
    </submittedName>
</protein>
<reference evidence="2" key="1">
    <citation type="journal article" date="2015" name="BMC Genomics">
        <title>Draft genome of a commonly misdiagnosed multidrug resistant pathogen Candida auris.</title>
        <authorList>
            <person name="Chatterjee S."/>
            <person name="Alampalli S.V."/>
            <person name="Nageshan R.K."/>
            <person name="Chettiar S.T."/>
            <person name="Joshi S."/>
            <person name="Tatu U.S."/>
        </authorList>
    </citation>
    <scope>NUCLEOTIDE SEQUENCE [LARGE SCALE GENOMIC DNA]</scope>
    <source>
        <strain evidence="2">6684</strain>
    </source>
</reference>
<evidence type="ECO:0000313" key="1">
    <source>
        <dbReference type="EMBL" id="KNE02275.1"/>
    </source>
</evidence>
<sequence>MAILAGKDQSQKRDIIFLAPCAFVKNSHDPPTAISLLSAPEELGLALPAGVRGFVYTKFAQQKNYIAGAS</sequence>
<dbReference type="AlphaFoldDB" id="A0A0L0P7Q8"/>
<dbReference type="Proteomes" id="UP000037122">
    <property type="component" value="Unassembled WGS sequence"/>
</dbReference>
<comment type="caution">
    <text evidence="1">The sequence shown here is derived from an EMBL/GenBank/DDBJ whole genome shotgun (WGS) entry which is preliminary data.</text>
</comment>
<organism evidence="1 2">
    <name type="scientific">Candidozyma auris</name>
    <name type="common">Yeast</name>
    <name type="synonym">Candida auris</name>
    <dbReference type="NCBI Taxonomy" id="498019"/>
    <lineage>
        <taxon>Eukaryota</taxon>
        <taxon>Fungi</taxon>
        <taxon>Dikarya</taxon>
        <taxon>Ascomycota</taxon>
        <taxon>Saccharomycotina</taxon>
        <taxon>Pichiomycetes</taxon>
        <taxon>Metschnikowiaceae</taxon>
        <taxon>Candidozyma</taxon>
    </lineage>
</organism>
<accession>A0A0L0P7Q8</accession>
<name>A0A0L0P7Q8_CANAR</name>
<gene>
    <name evidence="1" type="ORF">QG37_00527</name>
</gene>
<dbReference type="VEuPathDB" id="FungiDB:QG37_00527"/>